<organism evidence="5 6">
    <name type="scientific">Pendulispora brunnea</name>
    <dbReference type="NCBI Taxonomy" id="2905690"/>
    <lineage>
        <taxon>Bacteria</taxon>
        <taxon>Pseudomonadati</taxon>
        <taxon>Myxococcota</taxon>
        <taxon>Myxococcia</taxon>
        <taxon>Myxococcales</taxon>
        <taxon>Sorangiineae</taxon>
        <taxon>Pendulisporaceae</taxon>
        <taxon>Pendulispora</taxon>
    </lineage>
</organism>
<sequence>MSTTTQRPEGGTSETTEAKQPGLPKIDVNEYGGKKEGVRQSMNRRLFMQLLAFDVPVNVNANDVASELGKLLRSRNIPGVIYADTMSPRGLGLLTWSQDPSLFVRDVRPLFTEEFLRSVTLRQDMAMIGRSYSTGHEPDLEFALLKRPINNVLSESYPWHVWYPLRRTGEFARLEPIDQSHILREHASIGMAYGAQELAHDIRLACHGLDAQDNEFVIGLVGPELHPLSHLVQAMRKTRQTSEFIAKMGPFFVGYVLERSSG</sequence>
<evidence type="ECO:0000256" key="2">
    <source>
        <dbReference type="ARBA" id="ARBA00022723"/>
    </source>
</evidence>
<evidence type="ECO:0000313" key="6">
    <source>
        <dbReference type="Proteomes" id="UP001379533"/>
    </source>
</evidence>
<evidence type="ECO:0000256" key="3">
    <source>
        <dbReference type="ARBA" id="ARBA00023004"/>
    </source>
</evidence>
<dbReference type="InterPro" id="IPR011008">
    <property type="entry name" value="Dimeric_a/b-barrel"/>
</dbReference>
<keyword evidence="6" id="KW-1185">Reference proteome</keyword>
<protein>
    <submittedName>
        <fullName evidence="5">Chlorite dismutase family protein</fullName>
    </submittedName>
</protein>
<dbReference type="Proteomes" id="UP001379533">
    <property type="component" value="Chromosome"/>
</dbReference>
<dbReference type="Gene3D" id="3.30.70.1030">
    <property type="entry name" value="Apc35880, domain 1"/>
    <property type="match status" value="1"/>
</dbReference>
<dbReference type="EMBL" id="CP089982">
    <property type="protein sequence ID" value="WXA93350.1"/>
    <property type="molecule type" value="Genomic_DNA"/>
</dbReference>
<name>A0ABZ2K8B3_9BACT</name>
<accession>A0ABZ2K8B3</accession>
<evidence type="ECO:0000256" key="4">
    <source>
        <dbReference type="SAM" id="MobiDB-lite"/>
    </source>
</evidence>
<keyword evidence="1" id="KW-0349">Heme</keyword>
<dbReference type="SUPFAM" id="SSF54909">
    <property type="entry name" value="Dimeric alpha+beta barrel"/>
    <property type="match status" value="1"/>
</dbReference>
<dbReference type="Pfam" id="PF06778">
    <property type="entry name" value="Chlor_dismutase"/>
    <property type="match status" value="1"/>
</dbReference>
<feature type="compositionally biased region" description="Polar residues" evidence="4">
    <location>
        <begin position="1"/>
        <end position="15"/>
    </location>
</feature>
<keyword evidence="3" id="KW-0408">Iron</keyword>
<feature type="region of interest" description="Disordered" evidence="4">
    <location>
        <begin position="1"/>
        <end position="32"/>
    </location>
</feature>
<dbReference type="InterPro" id="IPR010644">
    <property type="entry name" value="ChdC/CLD"/>
</dbReference>
<gene>
    <name evidence="5" type="ORF">LZC95_43715</name>
</gene>
<dbReference type="RefSeq" id="WP_394843950.1">
    <property type="nucleotide sequence ID" value="NZ_CP089982.1"/>
</dbReference>
<keyword evidence="2" id="KW-0479">Metal-binding</keyword>
<proteinExistence type="predicted"/>
<evidence type="ECO:0000256" key="1">
    <source>
        <dbReference type="ARBA" id="ARBA00022617"/>
    </source>
</evidence>
<reference evidence="5 6" key="1">
    <citation type="submission" date="2021-12" db="EMBL/GenBank/DDBJ databases">
        <title>Discovery of the Pendulisporaceae a myxobacterial family with distinct sporulation behavior and unique specialized metabolism.</title>
        <authorList>
            <person name="Garcia R."/>
            <person name="Popoff A."/>
            <person name="Bader C.D."/>
            <person name="Loehr J."/>
            <person name="Walesch S."/>
            <person name="Walt C."/>
            <person name="Boldt J."/>
            <person name="Bunk B."/>
            <person name="Haeckl F.J.F.P.J."/>
            <person name="Gunesch A.P."/>
            <person name="Birkelbach J."/>
            <person name="Nuebel U."/>
            <person name="Pietschmann T."/>
            <person name="Bach T."/>
            <person name="Mueller R."/>
        </authorList>
    </citation>
    <scope>NUCLEOTIDE SEQUENCE [LARGE SCALE GENOMIC DNA]</scope>
    <source>
        <strain evidence="5 6">MSr12523</strain>
    </source>
</reference>
<evidence type="ECO:0000313" key="5">
    <source>
        <dbReference type="EMBL" id="WXA93350.1"/>
    </source>
</evidence>